<dbReference type="UniPathway" id="UPA00148"/>
<reference evidence="10 11" key="1">
    <citation type="submission" date="2017-01" db="EMBL/GenBank/DDBJ databases">
        <title>Genomic analysis of Xuhuaishuia manganoxidans DY6-4.</title>
        <authorList>
            <person name="Wang X."/>
        </authorList>
    </citation>
    <scope>NUCLEOTIDE SEQUENCE [LARGE SCALE GENOMIC DNA]</scope>
    <source>
        <strain evidence="10 11">DY6-4</strain>
    </source>
</reference>
<comment type="function">
    <text evidence="9">Converts cobyric acid to cobinamide by the addition of aminopropanol on the F carboxylic group.</text>
</comment>
<dbReference type="EMBL" id="CP019124">
    <property type="protein sequence ID" value="APX90069.1"/>
    <property type="molecule type" value="Genomic_DNA"/>
</dbReference>
<dbReference type="HAMAP" id="MF_00024">
    <property type="entry name" value="CobD_CbiB"/>
    <property type="match status" value="1"/>
</dbReference>
<keyword evidence="4 9" id="KW-1003">Cell membrane</keyword>
<keyword evidence="8 9" id="KW-0472">Membrane</keyword>
<evidence type="ECO:0000256" key="3">
    <source>
        <dbReference type="ARBA" id="ARBA00006263"/>
    </source>
</evidence>
<dbReference type="Proteomes" id="UP000187266">
    <property type="component" value="Chromosome"/>
</dbReference>
<dbReference type="GO" id="GO:0009236">
    <property type="term" value="P:cobalamin biosynthetic process"/>
    <property type="evidence" value="ECO:0007669"/>
    <property type="project" value="UniProtKB-UniRule"/>
</dbReference>
<evidence type="ECO:0000256" key="2">
    <source>
        <dbReference type="ARBA" id="ARBA00004953"/>
    </source>
</evidence>
<evidence type="ECO:0000256" key="7">
    <source>
        <dbReference type="ARBA" id="ARBA00022989"/>
    </source>
</evidence>
<comment type="similarity">
    <text evidence="3 9">Belongs to the CobD/CbiB family.</text>
</comment>
<protein>
    <recommendedName>
        <fullName evidence="9">Cobalamin biosynthesis protein CobD</fullName>
    </recommendedName>
</protein>
<feature type="transmembrane region" description="Helical" evidence="9">
    <location>
        <begin position="57"/>
        <end position="77"/>
    </location>
</feature>
<keyword evidence="11" id="KW-1185">Reference proteome</keyword>
<gene>
    <name evidence="9" type="primary">cobD</name>
    <name evidence="10" type="ORF">BV394_10355</name>
</gene>
<evidence type="ECO:0000313" key="10">
    <source>
        <dbReference type="EMBL" id="APX90069.1"/>
    </source>
</evidence>
<accession>A0A1U7DJK2</accession>
<keyword evidence="6 9" id="KW-0812">Transmembrane</keyword>
<keyword evidence="7 9" id="KW-1133">Transmembrane helix</keyword>
<evidence type="ECO:0000256" key="5">
    <source>
        <dbReference type="ARBA" id="ARBA00022573"/>
    </source>
</evidence>
<evidence type="ECO:0000256" key="8">
    <source>
        <dbReference type="ARBA" id="ARBA00023136"/>
    </source>
</evidence>
<evidence type="ECO:0000313" key="11">
    <source>
        <dbReference type="Proteomes" id="UP000187266"/>
    </source>
</evidence>
<feature type="transmembrane region" description="Helical" evidence="9">
    <location>
        <begin position="296"/>
        <end position="318"/>
    </location>
</feature>
<dbReference type="PANTHER" id="PTHR34308">
    <property type="entry name" value="COBALAMIN BIOSYNTHESIS PROTEIN CBIB"/>
    <property type="match status" value="1"/>
</dbReference>
<proteinExistence type="inferred from homology"/>
<dbReference type="Pfam" id="PF03186">
    <property type="entry name" value="CobD_Cbib"/>
    <property type="match status" value="1"/>
</dbReference>
<dbReference type="OrthoDB" id="9811967at2"/>
<dbReference type="GO" id="GO:0048472">
    <property type="term" value="F:threonine-phosphate decarboxylase activity"/>
    <property type="evidence" value="ECO:0007669"/>
    <property type="project" value="InterPro"/>
</dbReference>
<dbReference type="NCBIfam" id="TIGR00380">
    <property type="entry name" value="cobal_cbiB"/>
    <property type="match status" value="1"/>
</dbReference>
<organism evidence="10 11">
    <name type="scientific">Brevirhabdus pacifica</name>
    <dbReference type="NCBI Taxonomy" id="1267768"/>
    <lineage>
        <taxon>Bacteria</taxon>
        <taxon>Pseudomonadati</taxon>
        <taxon>Pseudomonadota</taxon>
        <taxon>Alphaproteobacteria</taxon>
        <taxon>Rhodobacterales</taxon>
        <taxon>Paracoccaceae</taxon>
        <taxon>Brevirhabdus</taxon>
    </lineage>
</organism>
<evidence type="ECO:0000256" key="1">
    <source>
        <dbReference type="ARBA" id="ARBA00004651"/>
    </source>
</evidence>
<keyword evidence="5 9" id="KW-0169">Cobalamin biosynthesis</keyword>
<dbReference type="GO" id="GO:0005886">
    <property type="term" value="C:plasma membrane"/>
    <property type="evidence" value="ECO:0007669"/>
    <property type="project" value="UniProtKB-SubCell"/>
</dbReference>
<evidence type="ECO:0000256" key="4">
    <source>
        <dbReference type="ARBA" id="ARBA00022475"/>
    </source>
</evidence>
<dbReference type="PANTHER" id="PTHR34308:SF1">
    <property type="entry name" value="COBALAMIN BIOSYNTHESIS PROTEIN CBIB"/>
    <property type="match status" value="1"/>
</dbReference>
<evidence type="ECO:0000256" key="9">
    <source>
        <dbReference type="HAMAP-Rule" id="MF_00024"/>
    </source>
</evidence>
<sequence>MSLALMLMLALLLDAMMGEPRWLWSRLPHPAVAMGRAISGADRRWNRGRARRLRGVLVLAGLSLLVLVLGAILASLLPWPFEVLLVAILLAQRSLAEHVRDVARALEASRDPAPARSAVAKIVGRDTAALDRPGIARAAIESAAENLSDGVVAPVFWYLLGGLQGLLLYKLVNTADSTIGYRTPRHLAFGWAAARLDDAMNFLPARLTALLLAAAGALPVRSRAMEGAGGFAYAWRIARRDAGLHRSPNAGWPEAAMAATLGIALAGPRVYDGQATADAFVHPEGRRDPDAAQLRGAIAMLWRVWVLLIVGAFLLALLV</sequence>
<feature type="transmembrane region" description="Helical" evidence="9">
    <location>
        <begin position="155"/>
        <end position="172"/>
    </location>
</feature>
<evidence type="ECO:0000256" key="6">
    <source>
        <dbReference type="ARBA" id="ARBA00022692"/>
    </source>
</evidence>
<dbReference type="AlphaFoldDB" id="A0A1U7DJK2"/>
<comment type="pathway">
    <text evidence="2 9">Cofactor biosynthesis; adenosylcobalamin biosynthesis.</text>
</comment>
<name>A0A1U7DJK2_9RHOB</name>
<comment type="caution">
    <text evidence="9">Lacks conserved residue(s) required for the propagation of feature annotation.</text>
</comment>
<comment type="subcellular location">
    <subcellularLocation>
        <location evidence="1 9">Cell membrane</location>
        <topology evidence="1 9">Multi-pass membrane protein</topology>
    </subcellularLocation>
</comment>
<dbReference type="GO" id="GO:0015420">
    <property type="term" value="F:ABC-type vitamin B12 transporter activity"/>
    <property type="evidence" value="ECO:0007669"/>
    <property type="project" value="UniProtKB-UniRule"/>
</dbReference>
<dbReference type="InterPro" id="IPR004485">
    <property type="entry name" value="Cobalamin_biosynth_CobD/CbiB"/>
</dbReference>
<dbReference type="STRING" id="1267768.BV394_10355"/>
<dbReference type="RefSeq" id="WP_076980090.1">
    <property type="nucleotide sequence ID" value="NZ_CP019124.1"/>
</dbReference>